<dbReference type="EMBL" id="SNRW01000111">
    <property type="protein sequence ID" value="KAA6403342.1"/>
    <property type="molecule type" value="Genomic_DNA"/>
</dbReference>
<sequence length="78" mass="8888">MKATMKQLTKAKDPKGQQNISVRAINTKRVSKHEGANFSLKYYCALPERKDRRTKETSNCDPVKDNCAKLDSKPLIIH</sequence>
<accession>A0A5J4X8X5</accession>
<proteinExistence type="predicted"/>
<dbReference type="Proteomes" id="UP000324800">
    <property type="component" value="Unassembled WGS sequence"/>
</dbReference>
<comment type="caution">
    <text evidence="1">The sequence shown here is derived from an EMBL/GenBank/DDBJ whole genome shotgun (WGS) entry which is preliminary data.</text>
</comment>
<evidence type="ECO:0000313" key="1">
    <source>
        <dbReference type="EMBL" id="KAA6403342.1"/>
    </source>
</evidence>
<name>A0A5J4X8X5_9EUKA</name>
<evidence type="ECO:0000313" key="2">
    <source>
        <dbReference type="Proteomes" id="UP000324800"/>
    </source>
</evidence>
<protein>
    <submittedName>
        <fullName evidence="1">Uncharacterized protein</fullName>
    </submittedName>
</protein>
<reference evidence="1 2" key="1">
    <citation type="submission" date="2019-03" db="EMBL/GenBank/DDBJ databases">
        <title>Single cell metagenomics reveals metabolic interactions within the superorganism composed of flagellate Streblomastix strix and complex community of Bacteroidetes bacteria on its surface.</title>
        <authorList>
            <person name="Treitli S.C."/>
            <person name="Kolisko M."/>
            <person name="Husnik F."/>
            <person name="Keeling P."/>
            <person name="Hampl V."/>
        </authorList>
    </citation>
    <scope>NUCLEOTIDE SEQUENCE [LARGE SCALE GENOMIC DNA]</scope>
    <source>
        <strain evidence="1">ST1C</strain>
    </source>
</reference>
<organism evidence="1 2">
    <name type="scientific">Streblomastix strix</name>
    <dbReference type="NCBI Taxonomy" id="222440"/>
    <lineage>
        <taxon>Eukaryota</taxon>
        <taxon>Metamonada</taxon>
        <taxon>Preaxostyla</taxon>
        <taxon>Oxymonadida</taxon>
        <taxon>Streblomastigidae</taxon>
        <taxon>Streblomastix</taxon>
    </lineage>
</organism>
<gene>
    <name evidence="1" type="ORF">EZS28_001137</name>
</gene>
<dbReference type="AlphaFoldDB" id="A0A5J4X8X5"/>